<accession>A0ABY7TZ74</accession>
<feature type="domain" description="GFO/IDH/MocA-like oxidoreductase" evidence="3">
    <location>
        <begin position="131"/>
        <end position="265"/>
    </location>
</feature>
<dbReference type="Gene3D" id="3.40.50.720">
    <property type="entry name" value="NAD(P)-binding Rossmann-like Domain"/>
    <property type="match status" value="1"/>
</dbReference>
<dbReference type="SUPFAM" id="SSF51735">
    <property type="entry name" value="NAD(P)-binding Rossmann-fold domains"/>
    <property type="match status" value="1"/>
</dbReference>
<dbReference type="PANTHER" id="PTHR43818">
    <property type="entry name" value="BCDNA.GH03377"/>
    <property type="match status" value="1"/>
</dbReference>
<gene>
    <name evidence="4" type="ORF">PQ457_04780</name>
</gene>
<name>A0ABY7TZ74_9SPHN</name>
<keyword evidence="5" id="KW-1185">Reference proteome</keyword>
<dbReference type="InterPro" id="IPR055170">
    <property type="entry name" value="GFO_IDH_MocA-like_dom"/>
</dbReference>
<evidence type="ECO:0000259" key="3">
    <source>
        <dbReference type="Pfam" id="PF22725"/>
    </source>
</evidence>
<evidence type="ECO:0000256" key="1">
    <source>
        <dbReference type="ARBA" id="ARBA00023002"/>
    </source>
</evidence>
<dbReference type="InterPro" id="IPR050463">
    <property type="entry name" value="Gfo/Idh/MocA_oxidrdct_glycsds"/>
</dbReference>
<evidence type="ECO:0000313" key="5">
    <source>
        <dbReference type="Proteomes" id="UP001218231"/>
    </source>
</evidence>
<dbReference type="Proteomes" id="UP001218231">
    <property type="component" value="Chromosome"/>
</dbReference>
<dbReference type="Gene3D" id="3.30.360.10">
    <property type="entry name" value="Dihydrodipicolinate Reductase, domain 2"/>
    <property type="match status" value="1"/>
</dbReference>
<dbReference type="InterPro" id="IPR000683">
    <property type="entry name" value="Gfo/Idh/MocA-like_OxRdtase_N"/>
</dbReference>
<dbReference type="Pfam" id="PF01408">
    <property type="entry name" value="GFO_IDH_MocA"/>
    <property type="match status" value="1"/>
</dbReference>
<feature type="domain" description="Gfo/Idh/MocA-like oxidoreductase N-terminal" evidence="2">
    <location>
        <begin position="6"/>
        <end position="118"/>
    </location>
</feature>
<dbReference type="EMBL" id="CP117417">
    <property type="protein sequence ID" value="WCT78293.1"/>
    <property type="molecule type" value="Genomic_DNA"/>
</dbReference>
<reference evidence="4 5" key="1">
    <citation type="submission" date="2023-02" db="EMBL/GenBank/DDBJ databases">
        <title>Genome sequence of Novosphingobium humi KACC 19094.</title>
        <authorList>
            <person name="Kim S."/>
            <person name="Heo J."/>
            <person name="Kwon S.-W."/>
        </authorList>
    </citation>
    <scope>NUCLEOTIDE SEQUENCE [LARGE SCALE GENOMIC DNA]</scope>
    <source>
        <strain evidence="4 5">KACC 19094</strain>
    </source>
</reference>
<dbReference type="RefSeq" id="WP_273618623.1">
    <property type="nucleotide sequence ID" value="NZ_CP117417.1"/>
</dbReference>
<keyword evidence="1" id="KW-0560">Oxidoreductase</keyword>
<dbReference type="Pfam" id="PF22725">
    <property type="entry name" value="GFO_IDH_MocA_C3"/>
    <property type="match status" value="1"/>
</dbReference>
<protein>
    <submittedName>
        <fullName evidence="4">Gfo/Idh/MocA family oxidoreductase</fullName>
    </submittedName>
</protein>
<dbReference type="PANTHER" id="PTHR43818:SF11">
    <property type="entry name" value="BCDNA.GH03377"/>
    <property type="match status" value="1"/>
</dbReference>
<dbReference type="SUPFAM" id="SSF55347">
    <property type="entry name" value="Glyceraldehyde-3-phosphate dehydrogenase-like, C-terminal domain"/>
    <property type="match status" value="1"/>
</dbReference>
<evidence type="ECO:0000313" key="4">
    <source>
        <dbReference type="EMBL" id="WCT78293.1"/>
    </source>
</evidence>
<sequence length="402" mass="42067">MGIEPVRIGVIGAGDISGVYLNAIAGSPVLELGGIATRRPARAETVAERFGVACMSVDALLGDPRIELVVNLTPGRDHAALNARIIEAGKSIYSEKPFALTLEMARQLAAQASAANVLIGSAPDTFYGAAHQAARRALDTGAIGKPVFGQSFIGLPGLEMFHPNPAQFYLPGGEPPYDIGPYYIAMWVSLLGPVRRVHATGSFGPAERVVRHGPAKGTSFPVEVATTFITSLTFDAAHVALTISLDVAIPTQRPGELYGTQGILELADPMFFSGGAGQFTPATGRSPLATTGMPFAEPNRLDHAGQPVADYRGVGLVDMALALRSGKPHRTGADFIVHNVEIMEAITRSAQSGQAITLESTCDRPAPLDAALDAALIANTASPFDLAAERAARTARLHIPHG</sequence>
<evidence type="ECO:0000259" key="2">
    <source>
        <dbReference type="Pfam" id="PF01408"/>
    </source>
</evidence>
<dbReference type="InterPro" id="IPR036291">
    <property type="entry name" value="NAD(P)-bd_dom_sf"/>
</dbReference>
<proteinExistence type="predicted"/>
<organism evidence="4 5">
    <name type="scientific">Novosphingobium humi</name>
    <dbReference type="NCBI Taxonomy" id="2282397"/>
    <lineage>
        <taxon>Bacteria</taxon>
        <taxon>Pseudomonadati</taxon>
        <taxon>Pseudomonadota</taxon>
        <taxon>Alphaproteobacteria</taxon>
        <taxon>Sphingomonadales</taxon>
        <taxon>Sphingomonadaceae</taxon>
        <taxon>Novosphingobium</taxon>
    </lineage>
</organism>